<dbReference type="PANTHER" id="PTHR43004">
    <property type="entry name" value="TRK SYSTEM POTASSIUM UPTAKE PROTEIN"/>
    <property type="match status" value="1"/>
</dbReference>
<keyword evidence="3" id="KW-0274">FAD</keyword>
<evidence type="ECO:0000256" key="1">
    <source>
        <dbReference type="ARBA" id="ARBA00001974"/>
    </source>
</evidence>
<dbReference type="EMBL" id="CABPSH010000023">
    <property type="protein sequence ID" value="VVE49885.1"/>
    <property type="molecule type" value="Genomic_DNA"/>
</dbReference>
<comment type="cofactor">
    <cofactor evidence="1">
        <name>FAD</name>
        <dbReference type="ChEBI" id="CHEBI:57692"/>
    </cofactor>
</comment>
<dbReference type="OrthoDB" id="3443359at2"/>
<evidence type="ECO:0000259" key="4">
    <source>
        <dbReference type="Pfam" id="PF01494"/>
    </source>
</evidence>
<evidence type="ECO:0000256" key="3">
    <source>
        <dbReference type="ARBA" id="ARBA00022827"/>
    </source>
</evidence>
<evidence type="ECO:0000313" key="5">
    <source>
        <dbReference type="EMBL" id="VVE49885.1"/>
    </source>
</evidence>
<accession>A0A5E4YNA8</accession>
<protein>
    <submittedName>
        <fullName evidence="5">Monooxygenase</fullName>
    </submittedName>
</protein>
<dbReference type="Gene3D" id="3.40.30.120">
    <property type="match status" value="1"/>
</dbReference>
<organism evidence="5 6">
    <name type="scientific">Pandoraea eparura</name>
    <dbReference type="NCBI Taxonomy" id="2508291"/>
    <lineage>
        <taxon>Bacteria</taxon>
        <taxon>Pseudomonadati</taxon>
        <taxon>Pseudomonadota</taxon>
        <taxon>Betaproteobacteria</taxon>
        <taxon>Burkholderiales</taxon>
        <taxon>Burkholderiaceae</taxon>
        <taxon>Pandoraea</taxon>
    </lineage>
</organism>
<dbReference type="Proteomes" id="UP000400981">
    <property type="component" value="Unassembled WGS sequence"/>
</dbReference>
<name>A0A5E4YNA8_9BURK</name>
<dbReference type="PRINTS" id="PR00420">
    <property type="entry name" value="RNGMNOXGNASE"/>
</dbReference>
<sequence>MQWDVVVVGAGPSGLTMAGELAGAGVKTLVVERRTAGVQSRAGTILPRVLELFDARGLADRFINKTKQIAPYPFRPSHIWSGFHPIDWKYLDSRFGFTLGLPQNHTEEILWEWAKECGAEVVSDSELIDLRQDAEGVTVLVRSSAGEEKEIRARYVVGADGGRSAVRTKLGMDFEGHSGTFRGIVVDAHLEAPWPGGRINVDNEMGWVRGYTFGEGITRFNIVHRDRRHAPKEESVELPEVLQCLRDVHGTDYGITSYRWASRFDDQMRSVKQLRQGRVFLVGESARIHYPASGVGMNFCLQDAFNLGWKLANVVKGLAKDDTLDTYHSERMPVMERLLESVKAQCALQFNFSEDAVVLKRRMQEHIIPLPDVQKKLVLELCGLETPYPRAEGAHPAEGMRCPDILLTLLDGSTPSMLSMLRSRKFLLLDLEGFSRQFADLDVSKYPVDVVQARMAKIPDVLSDVKALLVRPDGYIAWAGSSAGLVDEVKGQLSKWFNGSL</sequence>
<dbReference type="AlphaFoldDB" id="A0A5E4YNA8"/>
<dbReference type="GO" id="GO:0071949">
    <property type="term" value="F:FAD binding"/>
    <property type="evidence" value="ECO:0007669"/>
    <property type="project" value="InterPro"/>
</dbReference>
<keyword evidence="5" id="KW-0560">Oxidoreductase</keyword>
<dbReference type="InterPro" id="IPR050641">
    <property type="entry name" value="RIFMO-like"/>
</dbReference>
<keyword evidence="2" id="KW-0285">Flavoprotein</keyword>
<dbReference type="Gene3D" id="3.30.70.2450">
    <property type="match status" value="1"/>
</dbReference>
<gene>
    <name evidence="5" type="ORF">PEP31012_04646</name>
</gene>
<reference evidence="5 6" key="1">
    <citation type="submission" date="2019-08" db="EMBL/GenBank/DDBJ databases">
        <authorList>
            <person name="Peeters C."/>
        </authorList>
    </citation>
    <scope>NUCLEOTIDE SEQUENCE [LARGE SCALE GENOMIC DNA]</scope>
    <source>
        <strain evidence="5 6">LMG 31012</strain>
    </source>
</reference>
<dbReference type="Pfam" id="PF21274">
    <property type="entry name" value="Rng_hyd_C"/>
    <property type="match status" value="1"/>
</dbReference>
<evidence type="ECO:0000313" key="6">
    <source>
        <dbReference type="Proteomes" id="UP000400981"/>
    </source>
</evidence>
<dbReference type="Pfam" id="PF01494">
    <property type="entry name" value="FAD_binding_3"/>
    <property type="match status" value="1"/>
</dbReference>
<dbReference type="GO" id="GO:0016709">
    <property type="term" value="F:oxidoreductase activity, acting on paired donors, with incorporation or reduction of molecular oxygen, NAD(P)H as one donor, and incorporation of one atom of oxygen"/>
    <property type="evidence" value="ECO:0007669"/>
    <property type="project" value="UniProtKB-ARBA"/>
</dbReference>
<dbReference type="InterPro" id="IPR036188">
    <property type="entry name" value="FAD/NAD-bd_sf"/>
</dbReference>
<dbReference type="SUPFAM" id="SSF51905">
    <property type="entry name" value="FAD/NAD(P)-binding domain"/>
    <property type="match status" value="1"/>
</dbReference>
<proteinExistence type="predicted"/>
<dbReference type="PANTHER" id="PTHR43004:SF19">
    <property type="entry name" value="BINDING MONOOXYGENASE, PUTATIVE (JCVI)-RELATED"/>
    <property type="match status" value="1"/>
</dbReference>
<dbReference type="InterPro" id="IPR002938">
    <property type="entry name" value="FAD-bd"/>
</dbReference>
<evidence type="ECO:0000256" key="2">
    <source>
        <dbReference type="ARBA" id="ARBA00022630"/>
    </source>
</evidence>
<feature type="domain" description="FAD-binding" evidence="4">
    <location>
        <begin position="4"/>
        <end position="340"/>
    </location>
</feature>
<keyword evidence="5" id="KW-0503">Monooxygenase</keyword>
<keyword evidence="6" id="KW-1185">Reference proteome</keyword>
<dbReference type="Gene3D" id="3.50.50.60">
    <property type="entry name" value="FAD/NAD(P)-binding domain"/>
    <property type="match status" value="1"/>
</dbReference>